<dbReference type="InterPro" id="IPR004843">
    <property type="entry name" value="Calcineurin-like_PHP"/>
</dbReference>
<dbReference type="Gene3D" id="3.60.21.10">
    <property type="match status" value="1"/>
</dbReference>
<feature type="domain" description="Calcineurin-like phosphoesterase" evidence="3">
    <location>
        <begin position="43"/>
        <end position="221"/>
    </location>
</feature>
<dbReference type="PANTHER" id="PTHR31302">
    <property type="entry name" value="TRANSMEMBRANE PROTEIN WITH METALLOPHOSPHOESTERASE DOMAIN-RELATED"/>
    <property type="match status" value="1"/>
</dbReference>
<evidence type="ECO:0000256" key="1">
    <source>
        <dbReference type="ARBA" id="ARBA00022723"/>
    </source>
</evidence>
<dbReference type="GO" id="GO:0008758">
    <property type="term" value="F:UDP-2,3-diacylglucosamine hydrolase activity"/>
    <property type="evidence" value="ECO:0007669"/>
    <property type="project" value="TreeGrafter"/>
</dbReference>
<dbReference type="EMBL" id="CP003382">
    <property type="protein sequence ID" value="AFZ68030.1"/>
    <property type="molecule type" value="Genomic_DNA"/>
</dbReference>
<keyword evidence="2 4" id="KW-0378">Hydrolase</keyword>
<dbReference type="InterPro" id="IPR029052">
    <property type="entry name" value="Metallo-depent_PP-like"/>
</dbReference>
<evidence type="ECO:0000256" key="2">
    <source>
        <dbReference type="ARBA" id="ARBA00022801"/>
    </source>
</evidence>
<dbReference type="OrthoDB" id="9780884at2"/>
<keyword evidence="5" id="KW-1185">Reference proteome</keyword>
<evidence type="ECO:0000259" key="3">
    <source>
        <dbReference type="Pfam" id="PF00149"/>
    </source>
</evidence>
<dbReference type="Pfam" id="PF00149">
    <property type="entry name" value="Metallophos"/>
    <property type="match status" value="1"/>
</dbReference>
<evidence type="ECO:0000313" key="4">
    <source>
        <dbReference type="EMBL" id="AFZ68030.1"/>
    </source>
</evidence>
<dbReference type="STRING" id="937777.Deipe_2565"/>
<dbReference type="HOGENOM" id="CLU_025443_3_2_0"/>
<sequence length="282" mass="31407">MIRRLLQTLLAVTGLFLVHSAWNVYHFRVTRHRRRLSRLRAPLRLVHLSDLHYGRFIRHRSVRAWVDATLHAKPDLIVITGDFLDTEAGDSRRRDLLRELSRLRAPLGVYAVWGNHDWTSTTAALPRDAHRPAGEVGTSRMDDFARELARAGLQVLANEGVQLRPDLYLAGVNDLWFGTPDLTKALAGRQEGSVILLSHNPDLLPEVPGEVGLTLCGHTHGGQIVVPLYGPLHTGSAYGQQFVGGWVQQPRQAYVSRGLGVTFLPLRFLCPAELVVLDLDPG</sequence>
<dbReference type="SUPFAM" id="SSF56300">
    <property type="entry name" value="Metallo-dependent phosphatases"/>
    <property type="match status" value="1"/>
</dbReference>
<gene>
    <name evidence="4" type="ordered locus">Deipe_2565</name>
</gene>
<dbReference type="AlphaFoldDB" id="L0A4T9"/>
<proteinExistence type="predicted"/>
<dbReference type="GO" id="GO:0009245">
    <property type="term" value="P:lipid A biosynthetic process"/>
    <property type="evidence" value="ECO:0007669"/>
    <property type="project" value="TreeGrafter"/>
</dbReference>
<dbReference type="InterPro" id="IPR051158">
    <property type="entry name" value="Metallophosphoesterase_sf"/>
</dbReference>
<dbReference type="Proteomes" id="UP000010467">
    <property type="component" value="Chromosome"/>
</dbReference>
<dbReference type="PANTHER" id="PTHR31302:SF31">
    <property type="entry name" value="PHOSPHODIESTERASE YAEI"/>
    <property type="match status" value="1"/>
</dbReference>
<name>L0A4T9_DEIPD</name>
<dbReference type="eggNOG" id="COG1408">
    <property type="taxonomic scope" value="Bacteria"/>
</dbReference>
<organism evidence="4 5">
    <name type="scientific">Deinococcus peraridilitoris (strain DSM 19664 / LMG 22246 / CIP 109416 / KR-200)</name>
    <dbReference type="NCBI Taxonomy" id="937777"/>
    <lineage>
        <taxon>Bacteria</taxon>
        <taxon>Thermotogati</taxon>
        <taxon>Deinococcota</taxon>
        <taxon>Deinococci</taxon>
        <taxon>Deinococcales</taxon>
        <taxon>Deinococcaceae</taxon>
        <taxon>Deinococcus</taxon>
    </lineage>
</organism>
<accession>L0A4T9</accession>
<protein>
    <submittedName>
        <fullName evidence="4">Putative phosphohydrolase</fullName>
    </submittedName>
</protein>
<dbReference type="RefSeq" id="WP_015236332.1">
    <property type="nucleotide sequence ID" value="NC_019793.1"/>
</dbReference>
<dbReference type="CDD" id="cd07385">
    <property type="entry name" value="MPP_YkuE_C"/>
    <property type="match status" value="1"/>
</dbReference>
<dbReference type="GO" id="GO:0016020">
    <property type="term" value="C:membrane"/>
    <property type="evidence" value="ECO:0007669"/>
    <property type="project" value="GOC"/>
</dbReference>
<dbReference type="KEGG" id="dpd:Deipe_2565"/>
<dbReference type="PATRIC" id="fig|937777.3.peg.2574"/>
<dbReference type="GO" id="GO:0046872">
    <property type="term" value="F:metal ion binding"/>
    <property type="evidence" value="ECO:0007669"/>
    <property type="project" value="UniProtKB-KW"/>
</dbReference>
<reference evidence="5" key="1">
    <citation type="submission" date="2012-03" db="EMBL/GenBank/DDBJ databases">
        <title>Complete sequence of chromosome of Deinococcus peraridilitoris DSM 19664.</title>
        <authorList>
            <person name="Lucas S."/>
            <person name="Copeland A."/>
            <person name="Lapidus A."/>
            <person name="Glavina del Rio T."/>
            <person name="Dalin E."/>
            <person name="Tice H."/>
            <person name="Bruce D."/>
            <person name="Goodwin L."/>
            <person name="Pitluck S."/>
            <person name="Peters L."/>
            <person name="Mikhailova N."/>
            <person name="Lu M."/>
            <person name="Kyrpides N."/>
            <person name="Mavromatis K."/>
            <person name="Ivanova N."/>
            <person name="Brettin T."/>
            <person name="Detter J.C."/>
            <person name="Han C."/>
            <person name="Larimer F."/>
            <person name="Land M."/>
            <person name="Hauser L."/>
            <person name="Markowitz V."/>
            <person name="Cheng J.-F."/>
            <person name="Hugenholtz P."/>
            <person name="Woyke T."/>
            <person name="Wu D."/>
            <person name="Pukall R."/>
            <person name="Steenblock K."/>
            <person name="Brambilla E."/>
            <person name="Klenk H.-P."/>
            <person name="Eisen J.A."/>
        </authorList>
    </citation>
    <scope>NUCLEOTIDE SEQUENCE [LARGE SCALE GENOMIC DNA]</scope>
    <source>
        <strain evidence="5">DSM 19664 / LMG 22246 / CIP 109416 / KR-200</strain>
    </source>
</reference>
<evidence type="ECO:0000313" key="5">
    <source>
        <dbReference type="Proteomes" id="UP000010467"/>
    </source>
</evidence>
<keyword evidence="1" id="KW-0479">Metal-binding</keyword>